<protein>
    <submittedName>
        <fullName evidence="3">Leucine rich repeat (LRR) protein</fullName>
    </submittedName>
</protein>
<dbReference type="InterPro" id="IPR016134">
    <property type="entry name" value="Dockerin_dom"/>
</dbReference>
<dbReference type="OrthoDB" id="1815573at2"/>
<evidence type="ECO:0000313" key="3">
    <source>
        <dbReference type="EMBL" id="PWJ14780.1"/>
    </source>
</evidence>
<reference evidence="3 4" key="1">
    <citation type="submission" date="2018-05" db="EMBL/GenBank/DDBJ databases">
        <title>The Hungate 1000. A catalogue of reference genomes from the rumen microbiome.</title>
        <authorList>
            <person name="Kelly W."/>
        </authorList>
    </citation>
    <scope>NUCLEOTIDE SEQUENCE [LARGE SCALE GENOMIC DNA]</scope>
    <source>
        <strain evidence="3 4">SAb67</strain>
    </source>
</reference>
<proteinExistence type="predicted"/>
<dbReference type="SUPFAM" id="SSF63446">
    <property type="entry name" value="Type I dockerin domain"/>
    <property type="match status" value="1"/>
</dbReference>
<name>A0A315Y3E7_RUMFL</name>
<dbReference type="AlphaFoldDB" id="A0A315Y3E7"/>
<feature type="chain" id="PRO_5038479668" evidence="1">
    <location>
        <begin position="22"/>
        <end position="379"/>
    </location>
</feature>
<evidence type="ECO:0000256" key="1">
    <source>
        <dbReference type="SAM" id="SignalP"/>
    </source>
</evidence>
<feature type="signal peptide" evidence="1">
    <location>
        <begin position="1"/>
        <end position="21"/>
    </location>
</feature>
<dbReference type="GO" id="GO:0000272">
    <property type="term" value="P:polysaccharide catabolic process"/>
    <property type="evidence" value="ECO:0007669"/>
    <property type="project" value="InterPro"/>
</dbReference>
<sequence>MKSKRIALKAASFIAAATLSAAMPLSTIGSTFMQSTLTAYAAETSGSLTYEKYDDHVEIIGSDYKATSIEIPDSISGLPVTAIGDYAFDGCSLSSVTIPNSVKTIGKYAFCQSANLKSVTIPESIEFIDLRAFDSCKQLSEVNLPDKMIEMSAKVFDNTPWMDAQRQKNDLVIINGNLIDGEKAKGDVIIPDNVKYVSAGAFERNEDITSVVFPSSVTKINDNVFFYCSNLKSVDAKSCTFIDSMAFAYCNKLTDLKVSGKMTKIDYMAFSDVTAQATITVYGTKADWDQADKPTDDKFLNNARYIFDESYVAPPEEIEGDLNADGSFNTADLILMNKWLLSVPGTELANWKAGDFVKDEQLDVYDLVLMRKALIAKGQ</sequence>
<dbReference type="Proteomes" id="UP000245720">
    <property type="component" value="Unassembled WGS sequence"/>
</dbReference>
<dbReference type="PANTHER" id="PTHR45661:SF3">
    <property type="entry name" value="IG-LIKE DOMAIN-CONTAINING PROTEIN"/>
    <property type="match status" value="1"/>
</dbReference>
<dbReference type="InterPro" id="IPR036439">
    <property type="entry name" value="Dockerin_dom_sf"/>
</dbReference>
<dbReference type="Gene3D" id="1.10.1330.10">
    <property type="entry name" value="Dockerin domain"/>
    <property type="match status" value="1"/>
</dbReference>
<dbReference type="Gene3D" id="3.80.10.10">
    <property type="entry name" value="Ribonuclease Inhibitor"/>
    <property type="match status" value="2"/>
</dbReference>
<dbReference type="EMBL" id="QGDI01000002">
    <property type="protein sequence ID" value="PWJ14780.1"/>
    <property type="molecule type" value="Genomic_DNA"/>
</dbReference>
<gene>
    <name evidence="3" type="ORF">IE37_00766</name>
</gene>
<dbReference type="CDD" id="cd14256">
    <property type="entry name" value="Dockerin_I"/>
    <property type="match status" value="1"/>
</dbReference>
<evidence type="ECO:0000313" key="4">
    <source>
        <dbReference type="Proteomes" id="UP000245720"/>
    </source>
</evidence>
<accession>A0A315Y3E7</accession>
<dbReference type="InterPro" id="IPR026906">
    <property type="entry name" value="LRR_5"/>
</dbReference>
<dbReference type="SUPFAM" id="SSF52058">
    <property type="entry name" value="L domain-like"/>
    <property type="match status" value="1"/>
</dbReference>
<dbReference type="InterPro" id="IPR053139">
    <property type="entry name" value="Surface_bspA-like"/>
</dbReference>
<organism evidence="3 4">
    <name type="scientific">Ruminococcus flavefaciens</name>
    <dbReference type="NCBI Taxonomy" id="1265"/>
    <lineage>
        <taxon>Bacteria</taxon>
        <taxon>Bacillati</taxon>
        <taxon>Bacillota</taxon>
        <taxon>Clostridia</taxon>
        <taxon>Eubacteriales</taxon>
        <taxon>Oscillospiraceae</taxon>
        <taxon>Ruminococcus</taxon>
    </lineage>
</organism>
<feature type="domain" description="Dockerin" evidence="2">
    <location>
        <begin position="315"/>
        <end position="379"/>
    </location>
</feature>
<dbReference type="PANTHER" id="PTHR45661">
    <property type="entry name" value="SURFACE ANTIGEN"/>
    <property type="match status" value="1"/>
</dbReference>
<keyword evidence="1" id="KW-0732">Signal</keyword>
<evidence type="ECO:0000259" key="2">
    <source>
        <dbReference type="PROSITE" id="PS51766"/>
    </source>
</evidence>
<dbReference type="InterPro" id="IPR032675">
    <property type="entry name" value="LRR_dom_sf"/>
</dbReference>
<comment type="caution">
    <text evidence="3">The sequence shown here is derived from an EMBL/GenBank/DDBJ whole genome shotgun (WGS) entry which is preliminary data.</text>
</comment>
<dbReference type="Pfam" id="PF13306">
    <property type="entry name" value="LRR_5"/>
    <property type="match status" value="2"/>
</dbReference>
<dbReference type="RefSeq" id="WP_109725638.1">
    <property type="nucleotide sequence ID" value="NZ_QGDI01000002.1"/>
</dbReference>
<dbReference type="PROSITE" id="PS51766">
    <property type="entry name" value="DOCKERIN"/>
    <property type="match status" value="1"/>
</dbReference>